<dbReference type="Proteomes" id="UP001164746">
    <property type="component" value="Chromosome 14"/>
</dbReference>
<gene>
    <name evidence="16" type="ORF">MAR_011804</name>
</gene>
<keyword evidence="6" id="KW-0479">Metal-binding</keyword>
<evidence type="ECO:0000256" key="1">
    <source>
        <dbReference type="ARBA" id="ARBA00004498"/>
    </source>
</evidence>
<keyword evidence="7" id="KW-0378">Hydrolase</keyword>
<evidence type="ECO:0000256" key="9">
    <source>
        <dbReference type="ARBA" id="ARBA00022833"/>
    </source>
</evidence>
<keyword evidence="5" id="KW-0645">Protease</keyword>
<comment type="function">
    <text evidence="15">Extracellular matrix serine protease secreted by pioneer neurons that plays a role in layering of neurons in the cerebral cortex and cerebellum by coordinating cell positioning during neurodevelopment. Regulates microtubule function in neurons and neuronal migration. Binding to the extracellular domains of lipoprotein receptors VLDLR and LRP8/APOER2 induces tyrosine phosphorylation of DAB1 and modulation of TAU phosphorylation. Affects migration of sympathetic preganglionic neurons in the spinal cord, where it seems to act as a barrier to neuronal migration. Enzymatic activity is important for the modulation of cell adhesion.</text>
</comment>
<reference evidence="16" key="1">
    <citation type="submission" date="2022-11" db="EMBL/GenBank/DDBJ databases">
        <title>Centuries of genome instability and evolution in soft-shell clam transmissible cancer (bioRxiv).</title>
        <authorList>
            <person name="Hart S.F.M."/>
            <person name="Yonemitsu M.A."/>
            <person name="Giersch R.M."/>
            <person name="Beal B.F."/>
            <person name="Arriagada G."/>
            <person name="Davis B.W."/>
            <person name="Ostrander E.A."/>
            <person name="Goff S.P."/>
            <person name="Metzger M.J."/>
        </authorList>
    </citation>
    <scope>NUCLEOTIDE SEQUENCE</scope>
    <source>
        <strain evidence="16">MELC-2E11</strain>
        <tissue evidence="16">Siphon/mantle</tissue>
    </source>
</reference>
<dbReference type="Gene3D" id="2.60.120.260">
    <property type="entry name" value="Galactose-binding domain-like"/>
    <property type="match status" value="1"/>
</dbReference>
<proteinExistence type="inferred from homology"/>
<keyword evidence="8" id="KW-0720">Serine protease</keyword>
<comment type="subcellular location">
    <subcellularLocation>
        <location evidence="1">Secreted</location>
        <location evidence="1">Extracellular space</location>
        <location evidence="1">Extracellular matrix</location>
    </subcellularLocation>
</comment>
<comment type="similarity">
    <text evidence="12">Belongs to the reelin family.</text>
</comment>
<dbReference type="PANTHER" id="PTHR11841:SF1">
    <property type="entry name" value="REELIN"/>
    <property type="match status" value="1"/>
</dbReference>
<sequence length="149" mass="17234">MAVTRDLDTTMLNTIEFYFLFGCNGKKMDWPRKESVLLQYSTNGGITWKLIKEMHYRNDLKPRFFSLELPMDARHNSTRLRFWQPYNAGKMLSTWAVDNLFIGGMVMNPSSLADDLSLAYLPIPGCLSMMGRWQATVNKMSGMLIFMEL</sequence>
<evidence type="ECO:0000256" key="6">
    <source>
        <dbReference type="ARBA" id="ARBA00022723"/>
    </source>
</evidence>
<keyword evidence="17" id="KW-1185">Reference proteome</keyword>
<evidence type="ECO:0000313" key="17">
    <source>
        <dbReference type="Proteomes" id="UP001164746"/>
    </source>
</evidence>
<evidence type="ECO:0000256" key="2">
    <source>
        <dbReference type="ARBA" id="ARBA00022473"/>
    </source>
</evidence>
<evidence type="ECO:0000256" key="10">
    <source>
        <dbReference type="ARBA" id="ARBA00022837"/>
    </source>
</evidence>
<comment type="subunit">
    <text evidence="14">Oligomer of disulfide-linked homodimers.</text>
</comment>
<evidence type="ECO:0000256" key="3">
    <source>
        <dbReference type="ARBA" id="ARBA00022525"/>
    </source>
</evidence>
<evidence type="ECO:0000256" key="15">
    <source>
        <dbReference type="ARBA" id="ARBA00046064"/>
    </source>
</evidence>
<keyword evidence="11" id="KW-0130">Cell adhesion</keyword>
<evidence type="ECO:0000256" key="11">
    <source>
        <dbReference type="ARBA" id="ARBA00022889"/>
    </source>
</evidence>
<keyword evidence="9" id="KW-0862">Zinc</keyword>
<evidence type="ECO:0000256" key="12">
    <source>
        <dbReference type="ARBA" id="ARBA00023773"/>
    </source>
</evidence>
<keyword evidence="3" id="KW-0964">Secreted</keyword>
<evidence type="ECO:0000256" key="14">
    <source>
        <dbReference type="ARBA" id="ARBA00044961"/>
    </source>
</evidence>
<evidence type="ECO:0000256" key="8">
    <source>
        <dbReference type="ARBA" id="ARBA00022825"/>
    </source>
</evidence>
<keyword evidence="2" id="KW-0217">Developmental protein</keyword>
<keyword evidence="4" id="KW-0272">Extracellular matrix</keyword>
<keyword evidence="10" id="KW-0106">Calcium</keyword>
<accession>A0ABY7FVT9</accession>
<dbReference type="InterPro" id="IPR049419">
    <property type="entry name" value="Reelin_subrepeat-B"/>
</dbReference>
<evidence type="ECO:0000256" key="4">
    <source>
        <dbReference type="ARBA" id="ARBA00022530"/>
    </source>
</evidence>
<evidence type="ECO:0000313" key="16">
    <source>
        <dbReference type="EMBL" id="WAR26100.1"/>
    </source>
</evidence>
<organism evidence="16 17">
    <name type="scientific">Mya arenaria</name>
    <name type="common">Soft-shell clam</name>
    <dbReference type="NCBI Taxonomy" id="6604"/>
    <lineage>
        <taxon>Eukaryota</taxon>
        <taxon>Metazoa</taxon>
        <taxon>Spiralia</taxon>
        <taxon>Lophotrochozoa</taxon>
        <taxon>Mollusca</taxon>
        <taxon>Bivalvia</taxon>
        <taxon>Autobranchia</taxon>
        <taxon>Heteroconchia</taxon>
        <taxon>Euheterodonta</taxon>
        <taxon>Imparidentia</taxon>
        <taxon>Neoheterodontei</taxon>
        <taxon>Myida</taxon>
        <taxon>Myoidea</taxon>
        <taxon>Myidae</taxon>
        <taxon>Mya</taxon>
    </lineage>
</organism>
<dbReference type="EMBL" id="CP111025">
    <property type="protein sequence ID" value="WAR26100.1"/>
    <property type="molecule type" value="Genomic_DNA"/>
</dbReference>
<protein>
    <recommendedName>
        <fullName evidence="13">Reelin</fullName>
    </recommendedName>
</protein>
<dbReference type="PANTHER" id="PTHR11841">
    <property type="entry name" value="REELIN"/>
    <property type="match status" value="1"/>
</dbReference>
<dbReference type="Pfam" id="PF21471">
    <property type="entry name" value="Reelin_subrepeat-B"/>
    <property type="match status" value="1"/>
</dbReference>
<dbReference type="InterPro" id="IPR034968">
    <property type="entry name" value="Reelin"/>
</dbReference>
<evidence type="ECO:0000256" key="5">
    <source>
        <dbReference type="ARBA" id="ARBA00022670"/>
    </source>
</evidence>
<name>A0ABY7FVT9_MYAAR</name>
<evidence type="ECO:0000256" key="7">
    <source>
        <dbReference type="ARBA" id="ARBA00022801"/>
    </source>
</evidence>
<evidence type="ECO:0000256" key="13">
    <source>
        <dbReference type="ARBA" id="ARBA00023900"/>
    </source>
</evidence>